<dbReference type="SUPFAM" id="SSF55136">
    <property type="entry name" value="Probable bacterial effector-binding domain"/>
    <property type="match status" value="1"/>
</dbReference>
<comment type="caution">
    <text evidence="1">The sequence shown here is derived from an EMBL/GenBank/DDBJ whole genome shotgun (WGS) entry which is preliminary data.</text>
</comment>
<organism evidence="1 2">
    <name type="scientific">Candidatus Campbellbacteria bacterium CG22_combo_CG10-13_8_21_14_all_36_13</name>
    <dbReference type="NCBI Taxonomy" id="1974529"/>
    <lineage>
        <taxon>Bacteria</taxon>
        <taxon>Candidatus Campbelliibacteriota</taxon>
    </lineage>
</organism>
<evidence type="ECO:0000313" key="1">
    <source>
        <dbReference type="EMBL" id="PIP87285.1"/>
    </source>
</evidence>
<protein>
    <submittedName>
        <fullName evidence="1">Heme-binding protein</fullName>
    </submittedName>
</protein>
<dbReference type="InterPro" id="IPR006917">
    <property type="entry name" value="SOUL_heme-bd"/>
</dbReference>
<dbReference type="AlphaFoldDB" id="A0A2H0DYN2"/>
<name>A0A2H0DYN2_9BACT</name>
<dbReference type="InterPro" id="IPR011256">
    <property type="entry name" value="Reg_factor_effector_dom_sf"/>
</dbReference>
<dbReference type="PANTHER" id="PTHR11220:SF58">
    <property type="entry name" value="SOUL HEME-BINDING FAMILY PROTEIN"/>
    <property type="match status" value="1"/>
</dbReference>
<dbReference type="Gene3D" id="3.20.80.10">
    <property type="entry name" value="Regulatory factor, effector binding domain"/>
    <property type="match status" value="1"/>
</dbReference>
<sequence length="194" mass="22250">MGGLWFFSTRSIEKPKYSVLEKKDGYEIRQYEPYIIAYVEVEGGYREALNKGFRLVADFIFGNNKSNSKIAMTSPVQEMESEKIAMTSPVIEGEIDDVGLHTISFVMPSKYTLDTIPVPNNEKVFIKEVPERKVAVLSYSWYPNDSRIAVKKQKLINMLENDSVEFVGKPESAFYNPPFTPPFMLRNEVLIEIK</sequence>
<reference evidence="1 2" key="1">
    <citation type="submission" date="2017-09" db="EMBL/GenBank/DDBJ databases">
        <title>Depth-based differentiation of microbial function through sediment-hosted aquifers and enrichment of novel symbionts in the deep terrestrial subsurface.</title>
        <authorList>
            <person name="Probst A.J."/>
            <person name="Ladd B."/>
            <person name="Jarett J.K."/>
            <person name="Geller-Mcgrath D.E."/>
            <person name="Sieber C.M."/>
            <person name="Emerson J.B."/>
            <person name="Anantharaman K."/>
            <person name="Thomas B.C."/>
            <person name="Malmstrom R."/>
            <person name="Stieglmeier M."/>
            <person name="Klingl A."/>
            <person name="Woyke T."/>
            <person name="Ryan C.M."/>
            <person name="Banfield J.F."/>
        </authorList>
    </citation>
    <scope>NUCLEOTIDE SEQUENCE [LARGE SCALE GENOMIC DNA]</scope>
    <source>
        <strain evidence="1">CG22_combo_CG10-13_8_21_14_all_36_13</strain>
    </source>
</reference>
<gene>
    <name evidence="1" type="ORF">COW81_01030</name>
</gene>
<dbReference type="PANTHER" id="PTHR11220">
    <property type="entry name" value="HEME-BINDING PROTEIN-RELATED"/>
    <property type="match status" value="1"/>
</dbReference>
<dbReference type="EMBL" id="PCTT01000013">
    <property type="protein sequence ID" value="PIP87285.1"/>
    <property type="molecule type" value="Genomic_DNA"/>
</dbReference>
<dbReference type="Pfam" id="PF04832">
    <property type="entry name" value="SOUL"/>
    <property type="match status" value="1"/>
</dbReference>
<accession>A0A2H0DYN2</accession>
<evidence type="ECO:0000313" key="2">
    <source>
        <dbReference type="Proteomes" id="UP000231143"/>
    </source>
</evidence>
<proteinExistence type="predicted"/>
<dbReference type="Proteomes" id="UP000231143">
    <property type="component" value="Unassembled WGS sequence"/>
</dbReference>